<evidence type="ECO:0000256" key="1">
    <source>
        <dbReference type="SAM" id="MobiDB-lite"/>
    </source>
</evidence>
<protein>
    <submittedName>
        <fullName evidence="2">Uncharacterized protein</fullName>
    </submittedName>
</protein>
<gene>
    <name evidence="2" type="ORF">CCHR01_00591</name>
</gene>
<accession>A0AAD9AZA6</accession>
<feature type="region of interest" description="Disordered" evidence="1">
    <location>
        <begin position="1"/>
        <end position="29"/>
    </location>
</feature>
<dbReference type="AlphaFoldDB" id="A0AAD9AZA6"/>
<reference evidence="2" key="1">
    <citation type="submission" date="2023-01" db="EMBL/GenBank/DDBJ databases">
        <title>Colletotrichum chrysophilum M932 genome sequence.</title>
        <authorList>
            <person name="Baroncelli R."/>
        </authorList>
    </citation>
    <scope>NUCLEOTIDE SEQUENCE</scope>
    <source>
        <strain evidence="2">M932</strain>
    </source>
</reference>
<keyword evidence="3" id="KW-1185">Reference proteome</keyword>
<comment type="caution">
    <text evidence="2">The sequence shown here is derived from an EMBL/GenBank/DDBJ whole genome shotgun (WGS) entry which is preliminary data.</text>
</comment>
<organism evidence="2 3">
    <name type="scientific">Colletotrichum chrysophilum</name>
    <dbReference type="NCBI Taxonomy" id="1836956"/>
    <lineage>
        <taxon>Eukaryota</taxon>
        <taxon>Fungi</taxon>
        <taxon>Dikarya</taxon>
        <taxon>Ascomycota</taxon>
        <taxon>Pezizomycotina</taxon>
        <taxon>Sordariomycetes</taxon>
        <taxon>Hypocreomycetidae</taxon>
        <taxon>Glomerellales</taxon>
        <taxon>Glomerellaceae</taxon>
        <taxon>Colletotrichum</taxon>
        <taxon>Colletotrichum gloeosporioides species complex</taxon>
    </lineage>
</organism>
<dbReference type="EMBL" id="JAQOWY010000005">
    <property type="protein sequence ID" value="KAK1856828.1"/>
    <property type="molecule type" value="Genomic_DNA"/>
</dbReference>
<dbReference type="Proteomes" id="UP001243330">
    <property type="component" value="Unassembled WGS sequence"/>
</dbReference>
<proteinExistence type="predicted"/>
<sequence length="72" mass="8467">MAESDILQMRKEEKNSKATAKRSRAVQRETHAAAKMTRFYDSLPARDAYHKLILKRNEAGWHGRHELRIMET</sequence>
<name>A0AAD9AZA6_9PEZI</name>
<evidence type="ECO:0000313" key="3">
    <source>
        <dbReference type="Proteomes" id="UP001243330"/>
    </source>
</evidence>
<evidence type="ECO:0000313" key="2">
    <source>
        <dbReference type="EMBL" id="KAK1856828.1"/>
    </source>
</evidence>